<feature type="compositionally biased region" description="Polar residues" evidence="1">
    <location>
        <begin position="1"/>
        <end position="10"/>
    </location>
</feature>
<protein>
    <submittedName>
        <fullName evidence="2">Uncharacterized protein</fullName>
    </submittedName>
</protein>
<dbReference type="AlphaFoldDB" id="A0AAD3R7F5"/>
<dbReference type="EMBL" id="BRZM01000030">
    <property type="protein sequence ID" value="GLD57705.1"/>
    <property type="molecule type" value="Genomic_DNA"/>
</dbReference>
<evidence type="ECO:0000313" key="2">
    <source>
        <dbReference type="EMBL" id="GLD57705.1"/>
    </source>
</evidence>
<evidence type="ECO:0000313" key="3">
    <source>
        <dbReference type="Proteomes" id="UP001279410"/>
    </source>
</evidence>
<sequence length="147" mass="16124">MPFTSSTSDTPMDINGEPTKVKQTLVEDAKFLTKVMQSQRNPPEAKGKESLCVMSLSSGCSKAIERESPTVQQSPAQCSQGVDGDSTRFKLRTLIDVCLSPACSSLGMDGEPTSVRRTLIEDARLWWNKVVEAPPERSCKRKRGDVC</sequence>
<name>A0AAD3R7F5_LATJO</name>
<gene>
    <name evidence="2" type="ORF">AKAME5_000990200</name>
</gene>
<dbReference type="Proteomes" id="UP001279410">
    <property type="component" value="Unassembled WGS sequence"/>
</dbReference>
<comment type="caution">
    <text evidence="2">The sequence shown here is derived from an EMBL/GenBank/DDBJ whole genome shotgun (WGS) entry which is preliminary data.</text>
</comment>
<proteinExistence type="predicted"/>
<reference evidence="2" key="1">
    <citation type="submission" date="2022-08" db="EMBL/GenBank/DDBJ databases">
        <title>Genome sequencing of akame (Lates japonicus).</title>
        <authorList>
            <person name="Hashiguchi Y."/>
            <person name="Takahashi H."/>
        </authorList>
    </citation>
    <scope>NUCLEOTIDE SEQUENCE</scope>
    <source>
        <strain evidence="2">Kochi</strain>
    </source>
</reference>
<keyword evidence="3" id="KW-1185">Reference proteome</keyword>
<evidence type="ECO:0000256" key="1">
    <source>
        <dbReference type="SAM" id="MobiDB-lite"/>
    </source>
</evidence>
<organism evidence="2 3">
    <name type="scientific">Lates japonicus</name>
    <name type="common">Japanese lates</name>
    <dbReference type="NCBI Taxonomy" id="270547"/>
    <lineage>
        <taxon>Eukaryota</taxon>
        <taxon>Metazoa</taxon>
        <taxon>Chordata</taxon>
        <taxon>Craniata</taxon>
        <taxon>Vertebrata</taxon>
        <taxon>Euteleostomi</taxon>
        <taxon>Actinopterygii</taxon>
        <taxon>Neopterygii</taxon>
        <taxon>Teleostei</taxon>
        <taxon>Neoteleostei</taxon>
        <taxon>Acanthomorphata</taxon>
        <taxon>Carangaria</taxon>
        <taxon>Carangaria incertae sedis</taxon>
        <taxon>Centropomidae</taxon>
        <taxon>Lates</taxon>
    </lineage>
</organism>
<accession>A0AAD3R7F5</accession>
<feature type="region of interest" description="Disordered" evidence="1">
    <location>
        <begin position="1"/>
        <end position="21"/>
    </location>
</feature>